<feature type="compositionally biased region" description="Basic and acidic residues" evidence="1">
    <location>
        <begin position="578"/>
        <end position="607"/>
    </location>
</feature>
<dbReference type="Proteomes" id="UP000765509">
    <property type="component" value="Unassembled WGS sequence"/>
</dbReference>
<proteinExistence type="predicted"/>
<dbReference type="OrthoDB" id="3268646at2759"/>
<organism evidence="2 3">
    <name type="scientific">Austropuccinia psidii MF-1</name>
    <dbReference type="NCBI Taxonomy" id="1389203"/>
    <lineage>
        <taxon>Eukaryota</taxon>
        <taxon>Fungi</taxon>
        <taxon>Dikarya</taxon>
        <taxon>Basidiomycota</taxon>
        <taxon>Pucciniomycotina</taxon>
        <taxon>Pucciniomycetes</taxon>
        <taxon>Pucciniales</taxon>
        <taxon>Sphaerophragmiaceae</taxon>
        <taxon>Austropuccinia</taxon>
    </lineage>
</organism>
<feature type="region of interest" description="Disordered" evidence="1">
    <location>
        <begin position="1"/>
        <end position="65"/>
    </location>
</feature>
<evidence type="ECO:0000313" key="2">
    <source>
        <dbReference type="EMBL" id="MBW0563426.1"/>
    </source>
</evidence>
<reference evidence="2" key="1">
    <citation type="submission" date="2021-03" db="EMBL/GenBank/DDBJ databases">
        <title>Draft genome sequence of rust myrtle Austropuccinia psidii MF-1, a brazilian biotype.</title>
        <authorList>
            <person name="Quecine M.C."/>
            <person name="Pachon D.M.R."/>
            <person name="Bonatelli M.L."/>
            <person name="Correr F.H."/>
            <person name="Franceschini L.M."/>
            <person name="Leite T.F."/>
            <person name="Margarido G.R.A."/>
            <person name="Almeida C.A."/>
            <person name="Ferrarezi J.A."/>
            <person name="Labate C.A."/>
        </authorList>
    </citation>
    <scope>NUCLEOTIDE SEQUENCE</scope>
    <source>
        <strain evidence="2">MF-1</strain>
    </source>
</reference>
<accession>A0A9Q3JK28</accession>
<name>A0A9Q3JK28_9BASI</name>
<keyword evidence="3" id="KW-1185">Reference proteome</keyword>
<feature type="compositionally biased region" description="Polar residues" evidence="1">
    <location>
        <begin position="51"/>
        <end position="64"/>
    </location>
</feature>
<gene>
    <name evidence="2" type="ORF">O181_103141</name>
</gene>
<feature type="compositionally biased region" description="Polar residues" evidence="1">
    <location>
        <begin position="18"/>
        <end position="31"/>
    </location>
</feature>
<dbReference type="AlphaFoldDB" id="A0A9Q3JK28"/>
<feature type="compositionally biased region" description="Basic residues" evidence="1">
    <location>
        <begin position="8"/>
        <end position="17"/>
    </location>
</feature>
<sequence length="660" mass="76440">MQDLLLTKGKKKGKRRQSTSFTPGASPSEPSLTRHDRPEESPISPTPGRRATSTPATEPRSSNVVRKVLVSTPTHPSPLHQEIPRQERSLVKRKPKNYNIDFNGEEVEKFIKKIERIAQIEGVTEEDLAMQMAFWTTDSKISDAIEAMPGYEEGNWPQLKKDLITKWGRVEPERRYRKDSLLKLLNDTQDNGGISTLSQYKMFIGEYEKIITYLLRYKYIPQDNIYHEAIFDCLSSDVKGAISKEMIKENVIVRAEDGGYIIPPMRVLKKYIEQELEARILVTKRLYSPHRKERGDYVVKERKVKFKDESFPGMQEALKNMKEFTKSLKEQKEPFKKEISKEMDDIKHFIDQLSEFTSLATPQKRNPIHFQTSNQELNPKANQIPASSSHFPYIPAQQGPRPQYKCTYCLKDGHTVSRCNDLTEDIEKRIVCKTEVLTKKFLEEKDKKVPKAEEQKKEEKSTAVVSMEDWGEWQPPCISTGIEPLNINFGLRQTKQRMEREERNKSQSLNIPEKLPVQSKEVIKKKVSFPGGYIEEEDTEEGERVIIPSKYKEPKDPNIIKEQESKPVQHPILEGIKEKSPVKKQESEKLLSKLAHKDSTPRKSVIKEEDEDSIIEKVMKKGLDQKIHLTLEEILTISPSFTDQLKFLSEKEKTDFFNYN</sequence>
<feature type="region of interest" description="Disordered" evidence="1">
    <location>
        <begin position="578"/>
        <end position="608"/>
    </location>
</feature>
<protein>
    <submittedName>
        <fullName evidence="2">Uncharacterized protein</fullName>
    </submittedName>
</protein>
<evidence type="ECO:0000313" key="3">
    <source>
        <dbReference type="Proteomes" id="UP000765509"/>
    </source>
</evidence>
<dbReference type="EMBL" id="AVOT02074203">
    <property type="protein sequence ID" value="MBW0563426.1"/>
    <property type="molecule type" value="Genomic_DNA"/>
</dbReference>
<evidence type="ECO:0000256" key="1">
    <source>
        <dbReference type="SAM" id="MobiDB-lite"/>
    </source>
</evidence>
<comment type="caution">
    <text evidence="2">The sequence shown here is derived from an EMBL/GenBank/DDBJ whole genome shotgun (WGS) entry which is preliminary data.</text>
</comment>